<organism evidence="2 3">
    <name type="scientific">Armillaria borealis</name>
    <dbReference type="NCBI Taxonomy" id="47425"/>
    <lineage>
        <taxon>Eukaryota</taxon>
        <taxon>Fungi</taxon>
        <taxon>Dikarya</taxon>
        <taxon>Basidiomycota</taxon>
        <taxon>Agaricomycotina</taxon>
        <taxon>Agaricomycetes</taxon>
        <taxon>Agaricomycetidae</taxon>
        <taxon>Agaricales</taxon>
        <taxon>Marasmiineae</taxon>
        <taxon>Physalacriaceae</taxon>
        <taxon>Armillaria</taxon>
    </lineage>
</organism>
<dbReference type="Proteomes" id="UP001175226">
    <property type="component" value="Unassembled WGS sequence"/>
</dbReference>
<feature type="region of interest" description="Disordered" evidence="1">
    <location>
        <begin position="118"/>
        <end position="142"/>
    </location>
</feature>
<evidence type="ECO:0000256" key="1">
    <source>
        <dbReference type="SAM" id="MobiDB-lite"/>
    </source>
</evidence>
<proteinExistence type="predicted"/>
<accession>A0AA39MU16</accession>
<dbReference type="AlphaFoldDB" id="A0AA39MU16"/>
<dbReference type="EMBL" id="JAUEPT010000013">
    <property type="protein sequence ID" value="KAK0446612.1"/>
    <property type="molecule type" value="Genomic_DNA"/>
</dbReference>
<keyword evidence="3" id="KW-1185">Reference proteome</keyword>
<comment type="caution">
    <text evidence="2">The sequence shown here is derived from an EMBL/GenBank/DDBJ whole genome shotgun (WGS) entry which is preliminary data.</text>
</comment>
<sequence length="142" mass="15339">MCQDIPMVPRTSEGIHRAVEAFQGCIPLTRSPWTVFLVHPVASRVLNSDHFTLHPDDDEGGDGRDSQDMMEGWGGGHKGTKGRGSKIGLLVSNDSSDDDIHLDINYPPMDALNETKTMPTQAQTALPLPPPPDSNAASCVLH</sequence>
<evidence type="ECO:0000313" key="3">
    <source>
        <dbReference type="Proteomes" id="UP001175226"/>
    </source>
</evidence>
<protein>
    <submittedName>
        <fullName evidence="2">Uncharacterized protein</fullName>
    </submittedName>
</protein>
<evidence type="ECO:0000313" key="2">
    <source>
        <dbReference type="EMBL" id="KAK0446612.1"/>
    </source>
</evidence>
<feature type="compositionally biased region" description="Basic and acidic residues" evidence="1">
    <location>
        <begin position="52"/>
        <end position="67"/>
    </location>
</feature>
<gene>
    <name evidence="2" type="ORF">EV421DRAFT_1733894</name>
</gene>
<feature type="region of interest" description="Disordered" evidence="1">
    <location>
        <begin position="52"/>
        <end position="92"/>
    </location>
</feature>
<reference evidence="2" key="1">
    <citation type="submission" date="2023-06" db="EMBL/GenBank/DDBJ databases">
        <authorList>
            <consortium name="Lawrence Berkeley National Laboratory"/>
            <person name="Ahrendt S."/>
            <person name="Sahu N."/>
            <person name="Indic B."/>
            <person name="Wong-Bajracharya J."/>
            <person name="Merenyi Z."/>
            <person name="Ke H.-M."/>
            <person name="Monk M."/>
            <person name="Kocsube S."/>
            <person name="Drula E."/>
            <person name="Lipzen A."/>
            <person name="Balint B."/>
            <person name="Henrissat B."/>
            <person name="Andreopoulos B."/>
            <person name="Martin F.M."/>
            <person name="Harder C.B."/>
            <person name="Rigling D."/>
            <person name="Ford K.L."/>
            <person name="Foster G.D."/>
            <person name="Pangilinan J."/>
            <person name="Papanicolaou A."/>
            <person name="Barry K."/>
            <person name="LaButti K."/>
            <person name="Viragh M."/>
            <person name="Koriabine M."/>
            <person name="Yan M."/>
            <person name="Riley R."/>
            <person name="Champramary S."/>
            <person name="Plett K.L."/>
            <person name="Tsai I.J."/>
            <person name="Slot J."/>
            <person name="Sipos G."/>
            <person name="Plett J."/>
            <person name="Nagy L.G."/>
            <person name="Grigoriev I.V."/>
        </authorList>
    </citation>
    <scope>NUCLEOTIDE SEQUENCE</scope>
    <source>
        <strain evidence="2">FPL87.14</strain>
    </source>
</reference>
<name>A0AA39MU16_9AGAR</name>